<reference evidence="1" key="1">
    <citation type="journal article" date="2015" name="Genome Biol. Evol.">
        <title>Organellar Genomes of White Spruce (Picea glauca): Assembly and Annotation.</title>
        <authorList>
            <person name="Jackman S.D."/>
            <person name="Warren R.L."/>
            <person name="Gibb E.A."/>
            <person name="Vandervalk B.P."/>
            <person name="Mohamadi H."/>
            <person name="Chu J."/>
            <person name="Raymond A."/>
            <person name="Pleasance S."/>
            <person name="Coope R."/>
            <person name="Wildung M.R."/>
            <person name="Ritland C.E."/>
            <person name="Bousquet J."/>
            <person name="Jones S.J."/>
            <person name="Bohlmann J."/>
            <person name="Birol I."/>
        </authorList>
    </citation>
    <scope>NUCLEOTIDE SEQUENCE [LARGE SCALE GENOMIC DNA]</scope>
    <source>
        <tissue evidence="1">Flushing bud</tissue>
    </source>
</reference>
<sequence>MVLTMLRMPKDELTQPKTRVNLLDETMHRSLPELQIALESLHSGAQATQLANSRSLWKHQK</sequence>
<dbReference type="AlphaFoldDB" id="A0A117NI60"/>
<dbReference type="EMBL" id="LKAM01000003">
    <property type="protein sequence ID" value="KUM49448.1"/>
    <property type="molecule type" value="Genomic_DNA"/>
</dbReference>
<proteinExistence type="predicted"/>
<evidence type="ECO:0000313" key="1">
    <source>
        <dbReference type="EMBL" id="KUM49448.1"/>
    </source>
</evidence>
<name>A0A117NI60_PICGL</name>
<protein>
    <submittedName>
        <fullName evidence="1">Uncharacterized protein</fullName>
    </submittedName>
</protein>
<keyword evidence="1" id="KW-0496">Mitochondrion</keyword>
<organism evidence="1">
    <name type="scientific">Picea glauca</name>
    <name type="common">White spruce</name>
    <name type="synonym">Pinus glauca</name>
    <dbReference type="NCBI Taxonomy" id="3330"/>
    <lineage>
        <taxon>Eukaryota</taxon>
        <taxon>Viridiplantae</taxon>
        <taxon>Streptophyta</taxon>
        <taxon>Embryophyta</taxon>
        <taxon>Tracheophyta</taxon>
        <taxon>Spermatophyta</taxon>
        <taxon>Pinopsida</taxon>
        <taxon>Pinidae</taxon>
        <taxon>Conifers I</taxon>
        <taxon>Pinales</taxon>
        <taxon>Pinaceae</taxon>
        <taxon>Picea</taxon>
    </lineage>
</organism>
<accession>A0A117NI60</accession>
<geneLocation type="mitochondrion" evidence="1"/>
<gene>
    <name evidence="1" type="ORF">ABT39_MTgene3999</name>
</gene>
<comment type="caution">
    <text evidence="1">The sequence shown here is derived from an EMBL/GenBank/DDBJ whole genome shotgun (WGS) entry which is preliminary data.</text>
</comment>